<dbReference type="Gene3D" id="3.30.710.10">
    <property type="entry name" value="Potassium Channel Kv1.1, Chain A"/>
    <property type="match status" value="1"/>
</dbReference>
<feature type="domain" description="SKP1 component dimerisation" evidence="1">
    <location>
        <begin position="93"/>
        <end position="134"/>
    </location>
</feature>
<keyword evidence="3" id="KW-1185">Reference proteome</keyword>
<dbReference type="Pfam" id="PF01466">
    <property type="entry name" value="Skp1"/>
    <property type="match status" value="1"/>
</dbReference>
<accession>A0A6G8MXL9</accession>
<gene>
    <name evidence="2" type="primary">ck241</name>
</gene>
<dbReference type="InterPro" id="IPR036296">
    <property type="entry name" value="SKP1-like_dim_sf"/>
</dbReference>
<organism evidence="2 3">
    <name type="scientific">Cedratvirus kamchatka</name>
    <dbReference type="NCBI Taxonomy" id="2716914"/>
    <lineage>
        <taxon>Viruses</taxon>
        <taxon>Pithoviruses</taxon>
        <taxon>Orthocedratvirinae</taxon>
        <taxon>Alphacedratvirus</taxon>
        <taxon>Alphacedratvirus rossiense</taxon>
    </lineage>
</organism>
<sequence>MSLNIITTDAAVFTLSSQEVEKIPLLVKMSEDVPENCEEQIPVNVASGTMKGVLAWINKKEEEIFWPNYKKYDTWAMLMASDYLDMIVMLKEGAKYVADFTKGMTVEELREYYEKEDDFTDEERAEIARENEWMENL</sequence>
<protein>
    <submittedName>
        <fullName evidence="2">Skp1-like protein</fullName>
    </submittedName>
</protein>
<evidence type="ECO:0000259" key="1">
    <source>
        <dbReference type="Pfam" id="PF01466"/>
    </source>
</evidence>
<dbReference type="InterPro" id="IPR011333">
    <property type="entry name" value="SKP1/BTB/POZ_sf"/>
</dbReference>
<reference evidence="2" key="1">
    <citation type="submission" date="2019-12" db="EMBL/GenBank/DDBJ databases">
        <title>The DNA Methylation Landscape of Giant Viruses.</title>
        <authorList>
            <person name="Jeudy S."/>
            <person name="Rigou S."/>
            <person name="Alempic J.-M."/>
            <person name="Claverie J.-M."/>
            <person name="Abergel C."/>
            <person name="Legendre M."/>
        </authorList>
    </citation>
    <scope>NUCLEOTIDE SEQUENCE</scope>
    <source>
        <strain evidence="2">P4</strain>
    </source>
</reference>
<evidence type="ECO:0000313" key="2">
    <source>
        <dbReference type="EMBL" id="QIN54366.1"/>
    </source>
</evidence>
<name>A0A6G8MXL9_9VIRU</name>
<evidence type="ECO:0000313" key="3">
    <source>
        <dbReference type="Proteomes" id="UP001224087"/>
    </source>
</evidence>
<proteinExistence type="predicted"/>
<dbReference type="EMBL" id="MN873693">
    <property type="protein sequence ID" value="QIN54366.1"/>
    <property type="molecule type" value="Genomic_DNA"/>
</dbReference>
<dbReference type="GO" id="GO:0006511">
    <property type="term" value="P:ubiquitin-dependent protein catabolic process"/>
    <property type="evidence" value="ECO:0007669"/>
    <property type="project" value="InterPro"/>
</dbReference>
<dbReference type="SUPFAM" id="SSF81382">
    <property type="entry name" value="Skp1 dimerisation domain-like"/>
    <property type="match status" value="1"/>
</dbReference>
<dbReference type="Proteomes" id="UP001224087">
    <property type="component" value="Segment"/>
</dbReference>
<dbReference type="InterPro" id="IPR016072">
    <property type="entry name" value="Skp1_comp_dimer"/>
</dbReference>